<dbReference type="InterPro" id="IPR055414">
    <property type="entry name" value="LRR_R13L4/SHOC2-like"/>
</dbReference>
<dbReference type="AlphaFoldDB" id="A0A672Q7Z9"/>
<keyword evidence="5" id="KW-1185">Reference proteome</keyword>
<dbReference type="Gene3D" id="3.80.10.10">
    <property type="entry name" value="Ribonuclease Inhibitor"/>
    <property type="match status" value="1"/>
</dbReference>
<reference evidence="4" key="1">
    <citation type="submission" date="2025-08" db="UniProtKB">
        <authorList>
            <consortium name="Ensembl"/>
        </authorList>
    </citation>
    <scope>IDENTIFICATION</scope>
</reference>
<dbReference type="SMART" id="SM00364">
    <property type="entry name" value="LRR_BAC"/>
    <property type="match status" value="3"/>
</dbReference>
<protein>
    <recommendedName>
        <fullName evidence="3">Disease resistance R13L4/SHOC-2-like LRR domain-containing protein</fullName>
    </recommendedName>
</protein>
<dbReference type="InterPro" id="IPR032675">
    <property type="entry name" value="LRR_dom_sf"/>
</dbReference>
<keyword evidence="1" id="KW-0433">Leucine-rich repeat</keyword>
<dbReference type="Proteomes" id="UP000472262">
    <property type="component" value="Unassembled WGS sequence"/>
</dbReference>
<dbReference type="InParanoid" id="A0A672Q7Z9"/>
<keyword evidence="2" id="KW-0677">Repeat</keyword>
<dbReference type="PANTHER" id="PTHR48051">
    <property type="match status" value="1"/>
</dbReference>
<dbReference type="PANTHER" id="PTHR48051:SF48">
    <property type="entry name" value="MULTIFUNCTIONAL ROCO FAMILY SIGNALING REGULATOR 1"/>
    <property type="match status" value="1"/>
</dbReference>
<dbReference type="SMART" id="SM00369">
    <property type="entry name" value="LRR_TYP"/>
    <property type="match status" value="3"/>
</dbReference>
<evidence type="ECO:0000259" key="3">
    <source>
        <dbReference type="Pfam" id="PF23598"/>
    </source>
</evidence>
<proteinExistence type="predicted"/>
<dbReference type="SUPFAM" id="SSF52058">
    <property type="entry name" value="L domain-like"/>
    <property type="match status" value="1"/>
</dbReference>
<reference evidence="4" key="2">
    <citation type="submission" date="2025-09" db="UniProtKB">
        <authorList>
            <consortium name="Ensembl"/>
        </authorList>
    </citation>
    <scope>IDENTIFICATION</scope>
</reference>
<dbReference type="InterPro" id="IPR001611">
    <property type="entry name" value="Leu-rich_rpt"/>
</dbReference>
<evidence type="ECO:0000313" key="5">
    <source>
        <dbReference type="Proteomes" id="UP000472262"/>
    </source>
</evidence>
<organism evidence="4 5">
    <name type="scientific">Sinocyclocheilus grahami</name>
    <name type="common">Dianchi golden-line fish</name>
    <name type="synonym">Barbus grahami</name>
    <dbReference type="NCBI Taxonomy" id="75366"/>
    <lineage>
        <taxon>Eukaryota</taxon>
        <taxon>Metazoa</taxon>
        <taxon>Chordata</taxon>
        <taxon>Craniata</taxon>
        <taxon>Vertebrata</taxon>
        <taxon>Euteleostomi</taxon>
        <taxon>Actinopterygii</taxon>
        <taxon>Neopterygii</taxon>
        <taxon>Teleostei</taxon>
        <taxon>Ostariophysi</taxon>
        <taxon>Cypriniformes</taxon>
        <taxon>Cyprinidae</taxon>
        <taxon>Cyprininae</taxon>
        <taxon>Sinocyclocheilus</taxon>
    </lineage>
</organism>
<dbReference type="PROSITE" id="PS51450">
    <property type="entry name" value="LRR"/>
    <property type="match status" value="1"/>
</dbReference>
<name>A0A672Q7Z9_SINGR</name>
<dbReference type="InterPro" id="IPR003591">
    <property type="entry name" value="Leu-rich_rpt_typical-subtyp"/>
</dbReference>
<accession>A0A672Q7Z9</accession>
<dbReference type="Pfam" id="PF23598">
    <property type="entry name" value="LRR_14"/>
    <property type="match status" value="1"/>
</dbReference>
<evidence type="ECO:0000313" key="4">
    <source>
        <dbReference type="Ensembl" id="ENSSGRP00000071970.1"/>
    </source>
</evidence>
<dbReference type="GO" id="GO:0005737">
    <property type="term" value="C:cytoplasm"/>
    <property type="evidence" value="ECO:0007669"/>
    <property type="project" value="TreeGrafter"/>
</dbReference>
<feature type="domain" description="Disease resistance R13L4/SHOC-2-like LRR" evidence="3">
    <location>
        <begin position="63"/>
        <end position="137"/>
    </location>
</feature>
<dbReference type="Ensembl" id="ENSSGRT00000076647.1">
    <property type="protein sequence ID" value="ENSSGRP00000071970.1"/>
    <property type="gene ID" value="ENSSGRG00000036743.1"/>
</dbReference>
<dbReference type="InterPro" id="IPR050216">
    <property type="entry name" value="LRR_domain-containing"/>
</dbReference>
<sequence length="188" mass="21177">MNGDDMVLKCLSKQQESLNMSHRGLDVLPPGVSRLVTLKKTCSEQQSLEELILDRNQLTMLPGNIGSLKHLTYLGVNHNPLSVLPEAIGDLRELRELWAVGCGLVSIPSSIGKLGRLEKLGLHNNKITHLPSQFGDLPEDVNHLRVTGLHEPGQELFYTHPYKDDWRQLAVRSRCTFDLSLCSHYTYR</sequence>
<evidence type="ECO:0000256" key="1">
    <source>
        <dbReference type="ARBA" id="ARBA00022614"/>
    </source>
</evidence>
<evidence type="ECO:0000256" key="2">
    <source>
        <dbReference type="ARBA" id="ARBA00022737"/>
    </source>
</evidence>